<dbReference type="Gramene" id="AET1Gv21027900.12">
    <property type="protein sequence ID" value="AET1Gv21027900.12"/>
    <property type="gene ID" value="AET1Gv21027900"/>
</dbReference>
<reference evidence="1" key="5">
    <citation type="journal article" date="2021" name="G3 (Bethesda)">
        <title>Aegilops tauschii genome assembly Aet v5.0 features greater sequence contiguity and improved annotation.</title>
        <authorList>
            <person name="Wang L."/>
            <person name="Zhu T."/>
            <person name="Rodriguez J.C."/>
            <person name="Deal K.R."/>
            <person name="Dubcovsky J."/>
            <person name="McGuire P.E."/>
            <person name="Lux T."/>
            <person name="Spannagl M."/>
            <person name="Mayer K.F.X."/>
            <person name="Baldrich P."/>
            <person name="Meyers B.C."/>
            <person name="Huo N."/>
            <person name="Gu Y.Q."/>
            <person name="Zhou H."/>
            <person name="Devos K.M."/>
            <person name="Bennetzen J.L."/>
            <person name="Unver T."/>
            <person name="Budak H."/>
            <person name="Gulick P.J."/>
            <person name="Galiba G."/>
            <person name="Kalapos B."/>
            <person name="Nelson D.R."/>
            <person name="Li P."/>
            <person name="You F.M."/>
            <person name="Luo M.C."/>
            <person name="Dvorak J."/>
        </authorList>
    </citation>
    <scope>NUCLEOTIDE SEQUENCE [LARGE SCALE GENOMIC DNA]</scope>
    <source>
        <strain evidence="1">cv. AL8/78</strain>
    </source>
</reference>
<dbReference type="EnsemblPlants" id="AET1Gv21027900.12">
    <property type="protein sequence ID" value="AET1Gv21027900.12"/>
    <property type="gene ID" value="AET1Gv21027900"/>
</dbReference>
<accession>A0A453A3N6</accession>
<reference evidence="1" key="4">
    <citation type="submission" date="2019-03" db="UniProtKB">
        <authorList>
            <consortium name="EnsemblPlants"/>
        </authorList>
    </citation>
    <scope>IDENTIFICATION</scope>
</reference>
<evidence type="ECO:0000313" key="1">
    <source>
        <dbReference type="EnsemblPlants" id="AET1Gv21027900.12"/>
    </source>
</evidence>
<keyword evidence="2" id="KW-1185">Reference proteome</keyword>
<name>A0A453A3N6_AEGTS</name>
<proteinExistence type="predicted"/>
<dbReference type="AlphaFoldDB" id="A0A453A3N6"/>
<evidence type="ECO:0000313" key="2">
    <source>
        <dbReference type="Proteomes" id="UP000015105"/>
    </source>
</evidence>
<organism evidence="1 2">
    <name type="scientific">Aegilops tauschii subsp. strangulata</name>
    <name type="common">Goatgrass</name>
    <dbReference type="NCBI Taxonomy" id="200361"/>
    <lineage>
        <taxon>Eukaryota</taxon>
        <taxon>Viridiplantae</taxon>
        <taxon>Streptophyta</taxon>
        <taxon>Embryophyta</taxon>
        <taxon>Tracheophyta</taxon>
        <taxon>Spermatophyta</taxon>
        <taxon>Magnoliopsida</taxon>
        <taxon>Liliopsida</taxon>
        <taxon>Poales</taxon>
        <taxon>Poaceae</taxon>
        <taxon>BOP clade</taxon>
        <taxon>Pooideae</taxon>
        <taxon>Triticodae</taxon>
        <taxon>Triticeae</taxon>
        <taxon>Triticinae</taxon>
        <taxon>Aegilops</taxon>
    </lineage>
</organism>
<reference evidence="1" key="3">
    <citation type="journal article" date="2017" name="Nature">
        <title>Genome sequence of the progenitor of the wheat D genome Aegilops tauschii.</title>
        <authorList>
            <person name="Luo M.C."/>
            <person name="Gu Y.Q."/>
            <person name="Puiu D."/>
            <person name="Wang H."/>
            <person name="Twardziok S.O."/>
            <person name="Deal K.R."/>
            <person name="Huo N."/>
            <person name="Zhu T."/>
            <person name="Wang L."/>
            <person name="Wang Y."/>
            <person name="McGuire P.E."/>
            <person name="Liu S."/>
            <person name="Long H."/>
            <person name="Ramasamy R.K."/>
            <person name="Rodriguez J.C."/>
            <person name="Van S.L."/>
            <person name="Yuan L."/>
            <person name="Wang Z."/>
            <person name="Xia Z."/>
            <person name="Xiao L."/>
            <person name="Anderson O.D."/>
            <person name="Ouyang S."/>
            <person name="Liang Y."/>
            <person name="Zimin A.V."/>
            <person name="Pertea G."/>
            <person name="Qi P."/>
            <person name="Bennetzen J.L."/>
            <person name="Dai X."/>
            <person name="Dawson M.W."/>
            <person name="Muller H.G."/>
            <person name="Kugler K."/>
            <person name="Rivarola-Duarte L."/>
            <person name="Spannagl M."/>
            <person name="Mayer K.F.X."/>
            <person name="Lu F.H."/>
            <person name="Bevan M.W."/>
            <person name="Leroy P."/>
            <person name="Li P."/>
            <person name="You F.M."/>
            <person name="Sun Q."/>
            <person name="Liu Z."/>
            <person name="Lyons E."/>
            <person name="Wicker T."/>
            <person name="Salzberg S.L."/>
            <person name="Devos K.M."/>
            <person name="Dvorak J."/>
        </authorList>
    </citation>
    <scope>NUCLEOTIDE SEQUENCE [LARGE SCALE GENOMIC DNA]</scope>
    <source>
        <strain evidence="1">cv. AL8/78</strain>
    </source>
</reference>
<dbReference type="Proteomes" id="UP000015105">
    <property type="component" value="Chromosome 1D"/>
</dbReference>
<reference evidence="2" key="2">
    <citation type="journal article" date="2017" name="Nat. Plants">
        <title>The Aegilops tauschii genome reveals multiple impacts of transposons.</title>
        <authorList>
            <person name="Zhao G."/>
            <person name="Zou C."/>
            <person name="Li K."/>
            <person name="Wang K."/>
            <person name="Li T."/>
            <person name="Gao L."/>
            <person name="Zhang X."/>
            <person name="Wang H."/>
            <person name="Yang Z."/>
            <person name="Liu X."/>
            <person name="Jiang W."/>
            <person name="Mao L."/>
            <person name="Kong X."/>
            <person name="Jiao Y."/>
            <person name="Jia J."/>
        </authorList>
    </citation>
    <scope>NUCLEOTIDE SEQUENCE [LARGE SCALE GENOMIC DNA]</scope>
    <source>
        <strain evidence="2">cv. AL8/78</strain>
    </source>
</reference>
<sequence length="47" mass="5308">MHAQFCTSVALLLLCFRSSLLLVLVITLAAQAFSLIHHQVIFVSCWY</sequence>
<protein>
    <submittedName>
        <fullName evidence="1">Uncharacterized protein</fullName>
    </submittedName>
</protein>
<reference evidence="2" key="1">
    <citation type="journal article" date="2014" name="Science">
        <title>Ancient hybridizations among the ancestral genomes of bread wheat.</title>
        <authorList>
            <consortium name="International Wheat Genome Sequencing Consortium,"/>
            <person name="Marcussen T."/>
            <person name="Sandve S.R."/>
            <person name="Heier L."/>
            <person name="Spannagl M."/>
            <person name="Pfeifer M."/>
            <person name="Jakobsen K.S."/>
            <person name="Wulff B.B."/>
            <person name="Steuernagel B."/>
            <person name="Mayer K.F."/>
            <person name="Olsen O.A."/>
        </authorList>
    </citation>
    <scope>NUCLEOTIDE SEQUENCE [LARGE SCALE GENOMIC DNA]</scope>
    <source>
        <strain evidence="2">cv. AL8/78</strain>
    </source>
</reference>